<protein>
    <submittedName>
        <fullName evidence="2">Carboxypeptidase-like regulatory domain-containing protein</fullName>
    </submittedName>
</protein>
<evidence type="ECO:0000313" key="2">
    <source>
        <dbReference type="EMBL" id="TDE10762.1"/>
    </source>
</evidence>
<organism evidence="2 3">
    <name type="scientific">Dyadobacter psychrotolerans</name>
    <dbReference type="NCBI Taxonomy" id="2541721"/>
    <lineage>
        <taxon>Bacteria</taxon>
        <taxon>Pseudomonadati</taxon>
        <taxon>Bacteroidota</taxon>
        <taxon>Cytophagia</taxon>
        <taxon>Cytophagales</taxon>
        <taxon>Spirosomataceae</taxon>
        <taxon>Dyadobacter</taxon>
    </lineage>
</organism>
<keyword evidence="3" id="KW-1185">Reference proteome</keyword>
<keyword evidence="2" id="KW-0121">Carboxypeptidase</keyword>
<keyword evidence="2" id="KW-0645">Protease</keyword>
<dbReference type="Proteomes" id="UP000294850">
    <property type="component" value="Unassembled WGS sequence"/>
</dbReference>
<dbReference type="Pfam" id="PF13715">
    <property type="entry name" value="CarbopepD_reg_2"/>
    <property type="match status" value="1"/>
</dbReference>
<evidence type="ECO:0000256" key="1">
    <source>
        <dbReference type="SAM" id="SignalP"/>
    </source>
</evidence>
<keyword evidence="1" id="KW-0732">Signal</keyword>
<dbReference type="Pfam" id="PF18939">
    <property type="entry name" value="DUF5686"/>
    <property type="match status" value="1"/>
</dbReference>
<name>A0A4R5DAS7_9BACT</name>
<dbReference type="EMBL" id="SMFL01000014">
    <property type="protein sequence ID" value="TDE10762.1"/>
    <property type="molecule type" value="Genomic_DNA"/>
</dbReference>
<dbReference type="OrthoDB" id="983143at2"/>
<dbReference type="AlphaFoldDB" id="A0A4R5DAS7"/>
<gene>
    <name evidence="2" type="ORF">E0F88_27190</name>
</gene>
<proteinExistence type="predicted"/>
<reference evidence="2 3" key="1">
    <citation type="submission" date="2019-03" db="EMBL/GenBank/DDBJ databases">
        <title>Dyadobacter AR-3-6 sp. nov., isolated from arctic soil.</title>
        <authorList>
            <person name="Chaudhary D.K."/>
        </authorList>
    </citation>
    <scope>NUCLEOTIDE SEQUENCE [LARGE SCALE GENOMIC DNA]</scope>
    <source>
        <strain evidence="2 3">AR-3-6</strain>
    </source>
</reference>
<feature type="signal peptide" evidence="1">
    <location>
        <begin position="1"/>
        <end position="24"/>
    </location>
</feature>
<accession>A0A4R5DAS7</accession>
<dbReference type="GO" id="GO:0004180">
    <property type="term" value="F:carboxypeptidase activity"/>
    <property type="evidence" value="ECO:0007669"/>
    <property type="project" value="UniProtKB-KW"/>
</dbReference>
<comment type="caution">
    <text evidence="2">The sequence shown here is derived from an EMBL/GenBank/DDBJ whole genome shotgun (WGS) entry which is preliminary data.</text>
</comment>
<evidence type="ECO:0000313" key="3">
    <source>
        <dbReference type="Proteomes" id="UP000294850"/>
    </source>
</evidence>
<dbReference type="RefSeq" id="WP_131961468.1">
    <property type="nucleotide sequence ID" value="NZ_SMFL01000014.1"/>
</dbReference>
<sequence>MKDLYQTALTGLLMLCLNISITSAQTTIVTGVMTDSLSRETLPFGSVLIVGTTTGALADDDGKFSIRVEGKQAKIRFEYIGYKTVEKTFTAGGNPVMNVKLAVNTALLKEVTVLGKSRYKNRNNPAVELIRQVIDHKKENQPNAYDFVQYEQYEKVSFALSNLSQNFKERRMFRNYQFLFQQQDSATIGGKNILPAYLQEKISQVYLRKNPSSKKQLILAENRAEYDPRFVDNEGLSTYFNRLYEDIDIYANNISIVTNQFLSPVASNAPTFYKFFIRDTIKTNQPWLIELGFVPRNKTDLLFEGKLFITLDGHYGVQHAYLTVNKSINLNFMRDLEAKLEFERNSDGRYRQAKRTLAMEFALGEKGGGLVGQRVVTFKNYQTNLPVSDTVFKGPSETVVYSTIDHKNNAYWDKARHIPLDRNEKEIYHNVDTLQSISSFRRTLDITTLLLAGYKSFGPVELGPVNTFYSFNPVEGFRLRVGGRTTPQFNKRMYFETYGAYGFKDRKWKYFVSGSYSLNNKSIYHFPLHYLRFSYQRDTKIPGQELQFVQEDNFLLSFKRGNNDRWLYNDIYKFEYVREFQTKFSFKAGLTQWKQQPAGSLVYEYTDASVDGKIRDRFLNNTEATLELRYAPKEQYYQGKVYRIPIPNKYPVFTLRYNAGIKGVFNGEHSYHNFTGNIARRFFLSQFGYADVTLEGGYIAGRKIPFPLLTIHRANQTYAYQLNSYNLMNFLEFVSDRYASVNAEYYLNGFLFNKIPLFKKLKLREVVSFKGLIGNLREHNNPDINPSLYQFAVNPDGSQATYTLNNKPYFEGSVGIANIFKIFRVDLVKRFNYLDHPDATEWGIRTRFKLDF</sequence>
<feature type="chain" id="PRO_5020746785" evidence="1">
    <location>
        <begin position="25"/>
        <end position="852"/>
    </location>
</feature>
<keyword evidence="2" id="KW-0378">Hydrolase</keyword>
<dbReference type="InterPro" id="IPR043741">
    <property type="entry name" value="DUF5686"/>
</dbReference>
<dbReference type="InterPro" id="IPR008969">
    <property type="entry name" value="CarboxyPept-like_regulatory"/>
</dbReference>
<dbReference type="SUPFAM" id="SSF49464">
    <property type="entry name" value="Carboxypeptidase regulatory domain-like"/>
    <property type="match status" value="1"/>
</dbReference>